<dbReference type="AlphaFoldDB" id="A0A7I7Y0C9"/>
<proteinExistence type="predicted"/>
<sequence length="478" mass="52218">MPVQHSVLALYGAVSDALFELNSPGGPDGPEADQAREQARNITGFAGSTGEIGWYGELFRYFSDHPTEPTAEPEPLIPPTLEDAVQEFEGIVDGGITSDEDGLAPSWASRAIEAAFVLDNVRRATDPSGEFDPVLDLVLAATPVFPGIDGGVLGRAAATAFAETIRAQNITTLRGLHKALKTNSPLHPAIATATIDPRLRKVKDEYCAVVRTSVKWPDVTLAKLKRGISPVNWNKYFSGFFCEMTAEPSNTYGWTPIREEVSGECGRYRLRTPLKFWSGLQGSGLFLNYDFDTGSGWPQADKMVLVDNGYIWITLLDPSDPDAGVRVRTSKELLISGMSATALAVMARTMGYATNATDMFRKLQAYKGALKDFTASVAPPTPVPPKDTSTTWPVVIPQLPADIRDEMCRDTNRVLKGSLDDANLWFHQYMNRWNDGIDADDFDDLTNLMSALLRGRTKDAFNTATENFRPKPTAGSTP</sequence>
<dbReference type="RefSeq" id="WP_085149485.1">
    <property type="nucleotide sequence ID" value="NZ_AP022612.1"/>
</dbReference>
<evidence type="ECO:0000313" key="2">
    <source>
        <dbReference type="Proteomes" id="UP000466931"/>
    </source>
</evidence>
<dbReference type="OrthoDB" id="4668401at2"/>
<organism evidence="1 2">
    <name type="scientific">Mycolicibacterium confluentis</name>
    <dbReference type="NCBI Taxonomy" id="28047"/>
    <lineage>
        <taxon>Bacteria</taxon>
        <taxon>Bacillati</taxon>
        <taxon>Actinomycetota</taxon>
        <taxon>Actinomycetes</taxon>
        <taxon>Mycobacteriales</taxon>
        <taxon>Mycobacteriaceae</taxon>
        <taxon>Mycolicibacterium</taxon>
    </lineage>
</organism>
<keyword evidence="2" id="KW-1185">Reference proteome</keyword>
<accession>A0A7I7Y0C9</accession>
<reference evidence="1" key="1">
    <citation type="journal article" date="2019" name="Emerg. Microbes Infect.">
        <title>Comprehensive subspecies identification of 175 nontuberculous mycobacteria species based on 7547 genomic profiles.</title>
        <authorList>
            <person name="Matsumoto Y."/>
            <person name="Kinjo T."/>
            <person name="Motooka D."/>
            <person name="Nabeya D."/>
            <person name="Jung N."/>
            <person name="Uechi K."/>
            <person name="Horii T."/>
            <person name="Iida T."/>
            <person name="Fujita J."/>
            <person name="Nakamura S."/>
        </authorList>
    </citation>
    <scope>NUCLEOTIDE SEQUENCE [LARGE SCALE GENOMIC DNA]</scope>
    <source>
        <strain evidence="1">JCM 13671</strain>
    </source>
</reference>
<protein>
    <submittedName>
        <fullName evidence="1">Uncharacterized protein</fullName>
    </submittedName>
</protein>
<evidence type="ECO:0000313" key="1">
    <source>
        <dbReference type="EMBL" id="BBZ35130.1"/>
    </source>
</evidence>
<name>A0A7I7Y0C9_9MYCO</name>
<dbReference type="Proteomes" id="UP000466931">
    <property type="component" value="Chromosome"/>
</dbReference>
<gene>
    <name evidence="1" type="ORF">MCNF_37350</name>
</gene>
<reference evidence="1" key="2">
    <citation type="submission" date="2020-02" db="EMBL/GenBank/DDBJ databases">
        <authorList>
            <person name="Matsumoto Y."/>
            <person name="Motooka D."/>
            <person name="Nakamura S."/>
        </authorList>
    </citation>
    <scope>NUCLEOTIDE SEQUENCE</scope>
    <source>
        <strain evidence="1">JCM 13671</strain>
    </source>
</reference>
<dbReference type="EMBL" id="AP022612">
    <property type="protein sequence ID" value="BBZ35130.1"/>
    <property type="molecule type" value="Genomic_DNA"/>
</dbReference>